<evidence type="ECO:0000313" key="1">
    <source>
        <dbReference type="EMBL" id="KAK7058617.1"/>
    </source>
</evidence>
<gene>
    <name evidence="1" type="ORF">VNI00_002253</name>
</gene>
<name>A0AAW0E745_9AGAR</name>
<dbReference type="AlphaFoldDB" id="A0AAW0E745"/>
<keyword evidence="2" id="KW-1185">Reference proteome</keyword>
<proteinExistence type="predicted"/>
<organism evidence="1 2">
    <name type="scientific">Paramarasmius palmivorus</name>
    <dbReference type="NCBI Taxonomy" id="297713"/>
    <lineage>
        <taxon>Eukaryota</taxon>
        <taxon>Fungi</taxon>
        <taxon>Dikarya</taxon>
        <taxon>Basidiomycota</taxon>
        <taxon>Agaricomycotina</taxon>
        <taxon>Agaricomycetes</taxon>
        <taxon>Agaricomycetidae</taxon>
        <taxon>Agaricales</taxon>
        <taxon>Marasmiineae</taxon>
        <taxon>Marasmiaceae</taxon>
        <taxon>Paramarasmius</taxon>
    </lineage>
</organism>
<accession>A0AAW0E745</accession>
<reference evidence="1 2" key="1">
    <citation type="submission" date="2024-01" db="EMBL/GenBank/DDBJ databases">
        <title>A draft genome for a cacao thread blight-causing isolate of Paramarasmius palmivorus.</title>
        <authorList>
            <person name="Baruah I.K."/>
            <person name="Bukari Y."/>
            <person name="Amoako-Attah I."/>
            <person name="Meinhardt L.W."/>
            <person name="Bailey B.A."/>
            <person name="Cohen S.P."/>
        </authorList>
    </citation>
    <scope>NUCLEOTIDE SEQUENCE [LARGE SCALE GENOMIC DNA]</scope>
    <source>
        <strain evidence="1 2">GH-12</strain>
    </source>
</reference>
<evidence type="ECO:0000313" key="2">
    <source>
        <dbReference type="Proteomes" id="UP001383192"/>
    </source>
</evidence>
<protein>
    <submittedName>
        <fullName evidence="1">Uncharacterized protein</fullName>
    </submittedName>
</protein>
<comment type="caution">
    <text evidence="1">The sequence shown here is derived from an EMBL/GenBank/DDBJ whole genome shotgun (WGS) entry which is preliminary data.</text>
</comment>
<sequence>MVFYAYISETRDDNTWRIVMAFADSSTADEWWRAISGSNNSLLADIRRVTPEMYIHNAAVFNVYNFFIDTRITDISQKFKGRLILTLQNDRGGRGINIFPKQRVTDLVSGNWFYIRSSVDPEMYWHYETKGGYPRISVSRTGRSLFCVTATNVPSRTVMIGSDTVKLSMWSAGNVVIDSEGLLTNGVQAQWSFTFGDLAAGRFVPTDSGLLFDNIDNDGPKRPGWELVN</sequence>
<dbReference type="Proteomes" id="UP001383192">
    <property type="component" value="Unassembled WGS sequence"/>
</dbReference>
<dbReference type="EMBL" id="JAYKXP010000005">
    <property type="protein sequence ID" value="KAK7058617.1"/>
    <property type="molecule type" value="Genomic_DNA"/>
</dbReference>